<name>A0ABR1K860_9PEZI</name>
<dbReference type="EMBL" id="JBBPHU010000017">
    <property type="protein sequence ID" value="KAK7509469.1"/>
    <property type="molecule type" value="Genomic_DNA"/>
</dbReference>
<evidence type="ECO:0000313" key="2">
    <source>
        <dbReference type="EMBL" id="KAK7509469.1"/>
    </source>
</evidence>
<gene>
    <name evidence="2" type="ORF">IWZ03DRAFT_363828</name>
</gene>
<reference evidence="2 3" key="1">
    <citation type="submission" date="2024-04" db="EMBL/GenBank/DDBJ databases">
        <title>Phyllosticta paracitricarpa is synonymous to the EU quarantine fungus P. citricarpa based on phylogenomic analyses.</title>
        <authorList>
            <consortium name="Lawrence Berkeley National Laboratory"/>
            <person name="Van Ingen-Buijs V.A."/>
            <person name="Van Westerhoven A.C."/>
            <person name="Haridas S."/>
            <person name="Skiadas P."/>
            <person name="Martin F."/>
            <person name="Groenewald J.Z."/>
            <person name="Crous P.W."/>
            <person name="Seidl M.F."/>
        </authorList>
    </citation>
    <scope>NUCLEOTIDE SEQUENCE [LARGE SCALE GENOMIC DNA]</scope>
    <source>
        <strain evidence="2 3">CBS 123371</strain>
    </source>
</reference>
<dbReference type="Proteomes" id="UP001363622">
    <property type="component" value="Unassembled WGS sequence"/>
</dbReference>
<comment type="caution">
    <text evidence="2">The sequence shown here is derived from an EMBL/GenBank/DDBJ whole genome shotgun (WGS) entry which is preliminary data.</text>
</comment>
<evidence type="ECO:0000256" key="1">
    <source>
        <dbReference type="SAM" id="Phobius"/>
    </source>
</evidence>
<feature type="transmembrane region" description="Helical" evidence="1">
    <location>
        <begin position="108"/>
        <end position="131"/>
    </location>
</feature>
<accession>A0ABR1K860</accession>
<evidence type="ECO:0000313" key="3">
    <source>
        <dbReference type="Proteomes" id="UP001363622"/>
    </source>
</evidence>
<organism evidence="2 3">
    <name type="scientific">Phyllosticta citriasiana</name>
    <dbReference type="NCBI Taxonomy" id="595635"/>
    <lineage>
        <taxon>Eukaryota</taxon>
        <taxon>Fungi</taxon>
        <taxon>Dikarya</taxon>
        <taxon>Ascomycota</taxon>
        <taxon>Pezizomycotina</taxon>
        <taxon>Dothideomycetes</taxon>
        <taxon>Dothideomycetes incertae sedis</taxon>
        <taxon>Botryosphaeriales</taxon>
        <taxon>Phyllostictaceae</taxon>
        <taxon>Phyllosticta</taxon>
    </lineage>
</organism>
<keyword evidence="1" id="KW-0812">Transmembrane</keyword>
<protein>
    <submittedName>
        <fullName evidence="2">Uncharacterized protein</fullName>
    </submittedName>
</protein>
<sequence length="192" mass="22227">MSTTLTNNKNSKIIILNNLIRPVLTIDKKNAKKSKKARTKSKAITKRNKSGKDTKYLRVLYLEGVDFILLGPYSSYKRIIELKLDNNRTYLEATLAKATPSIGYNPYLIAKLIKITNTLPYITIIIIIYIYSKNYIKILGNLKFNTIVLSRLARELIDKELGRISLYKRKLYKPRCLKSLKESNIFRHSILN</sequence>
<keyword evidence="1" id="KW-1133">Transmembrane helix</keyword>
<proteinExistence type="predicted"/>
<keyword evidence="3" id="KW-1185">Reference proteome</keyword>
<keyword evidence="1" id="KW-0472">Membrane</keyword>